<protein>
    <recommendedName>
        <fullName evidence="2">beta-fructofuranosidase</fullName>
        <ecNumber evidence="2">3.2.1.26</ecNumber>
    </recommendedName>
</protein>
<sequence>MKLFGYAPERGAAAGDTMPFYYNGAWHLFFSQPPVGAWEYVERARVSTAHLKSDDLVTWDVMPDAFGPGAHGDCDGDGIWTGSVIEHEGKFHFFYTGYNRQSASPQTICKATSTDLATWEKSGANPMISPDSRWYETVDWRDPFVYRDDEAGCFKMLISARLKDGPQFRRGCIAVATSDDLEAWEVGPPLASSMLTHCPECPELFKLGDWWYLVESRYSERMQTVYRVAKSPEGPWESRKLDSLDGRRFYAAKSASDGERRMSFAWIPFRKHHGPKRSWVWGGELGSPRELMSLPDGTLISRLPQEVDASYAEEAPHTLRPMLGDWTRGEGVHCDATGFYGYAFLDGPDRDDVHLDVIIEPAPHTEAVGILIEPRGGDHLDSGYSLSIEPMKGRVLFDRWPAAMDPLWDSLVLKERHGIEVSQEIDSPLVERPLAFTPDDGRYRVQILRNGSAIECFVAGQVVASFRVYDISNTDAWGLFVQEGAATFHDLKFRK</sequence>
<evidence type="ECO:0000259" key="5">
    <source>
        <dbReference type="Pfam" id="PF00251"/>
    </source>
</evidence>
<comment type="caution">
    <text evidence="6">The sequence shown here is derived from an EMBL/GenBank/DDBJ whole genome shotgun (WGS) entry which is preliminary data.</text>
</comment>
<dbReference type="InterPro" id="IPR001362">
    <property type="entry name" value="Glyco_hydro_32"/>
</dbReference>
<dbReference type="CDD" id="cd08995">
    <property type="entry name" value="GH32_EcAec43-like"/>
    <property type="match status" value="1"/>
</dbReference>
<comment type="similarity">
    <text evidence="1">Belongs to the glycosyl hydrolase 32 family.</text>
</comment>
<dbReference type="Gene3D" id="2.115.10.20">
    <property type="entry name" value="Glycosyl hydrolase domain, family 43"/>
    <property type="match status" value="1"/>
</dbReference>
<reference evidence="7" key="1">
    <citation type="journal article" date="2017" name="Int. J. Syst. Evol. Microbiol.">
        <title>Notoacmeibacter marinus gen. nov., sp. nov., isolated from the gut of a limpet and proposal of Notoacmeibacteraceae fam. nov. in the order Rhizobiales of the class Alphaproteobacteria.</title>
        <authorList>
            <person name="Huang Z."/>
            <person name="Guo F."/>
            <person name="Lai Q."/>
        </authorList>
    </citation>
    <scope>NUCLEOTIDE SEQUENCE [LARGE SCALE GENOMIC DNA]</scope>
    <source>
        <strain evidence="7">XMTR2A4</strain>
    </source>
</reference>
<organism evidence="6 7">
    <name type="scientific">Notoacmeibacter marinus</name>
    <dbReference type="NCBI Taxonomy" id="1876515"/>
    <lineage>
        <taxon>Bacteria</taxon>
        <taxon>Pseudomonadati</taxon>
        <taxon>Pseudomonadota</taxon>
        <taxon>Alphaproteobacteria</taxon>
        <taxon>Hyphomicrobiales</taxon>
        <taxon>Notoacmeibacteraceae</taxon>
        <taxon>Notoacmeibacter</taxon>
    </lineage>
</organism>
<dbReference type="PANTHER" id="PTHR43101:SF1">
    <property type="entry name" value="BETA-FRUCTOSIDASE"/>
    <property type="match status" value="1"/>
</dbReference>
<dbReference type="GO" id="GO:0004564">
    <property type="term" value="F:beta-fructofuranosidase activity"/>
    <property type="evidence" value="ECO:0007669"/>
    <property type="project" value="UniProtKB-EC"/>
</dbReference>
<dbReference type="InterPro" id="IPR023296">
    <property type="entry name" value="Glyco_hydro_beta-prop_sf"/>
</dbReference>
<gene>
    <name evidence="6" type="ORF">B7H23_09185</name>
</gene>
<name>A0A231UWQ6_9HYPH</name>
<evidence type="ECO:0000313" key="6">
    <source>
        <dbReference type="EMBL" id="OXT00312.1"/>
    </source>
</evidence>
<evidence type="ECO:0000256" key="2">
    <source>
        <dbReference type="ARBA" id="ARBA00012758"/>
    </source>
</evidence>
<dbReference type="Pfam" id="PF00251">
    <property type="entry name" value="Glyco_hydro_32N"/>
    <property type="match status" value="1"/>
</dbReference>
<evidence type="ECO:0000256" key="3">
    <source>
        <dbReference type="ARBA" id="ARBA00022801"/>
    </source>
</evidence>
<dbReference type="Proteomes" id="UP000215405">
    <property type="component" value="Unassembled WGS sequence"/>
</dbReference>
<dbReference type="GO" id="GO:0005975">
    <property type="term" value="P:carbohydrate metabolic process"/>
    <property type="evidence" value="ECO:0007669"/>
    <property type="project" value="InterPro"/>
</dbReference>
<evidence type="ECO:0000256" key="4">
    <source>
        <dbReference type="ARBA" id="ARBA00023295"/>
    </source>
</evidence>
<feature type="domain" description="Glycosyl hydrolase family 32 N-terminal" evidence="5">
    <location>
        <begin position="19"/>
        <end position="292"/>
    </location>
</feature>
<dbReference type="PANTHER" id="PTHR43101">
    <property type="entry name" value="BETA-FRUCTOSIDASE"/>
    <property type="match status" value="1"/>
</dbReference>
<dbReference type="RefSeq" id="WP_094077140.1">
    <property type="nucleotide sequence ID" value="NZ_NBYO01000002.1"/>
</dbReference>
<dbReference type="AlphaFoldDB" id="A0A231UWQ6"/>
<dbReference type="SUPFAM" id="SSF75005">
    <property type="entry name" value="Arabinanase/levansucrase/invertase"/>
    <property type="match status" value="1"/>
</dbReference>
<dbReference type="InterPro" id="IPR051214">
    <property type="entry name" value="GH32_Enzymes"/>
</dbReference>
<accession>A0A231UWQ6</accession>
<dbReference type="InterPro" id="IPR013148">
    <property type="entry name" value="Glyco_hydro_32_N"/>
</dbReference>
<dbReference type="EC" id="3.2.1.26" evidence="2"/>
<keyword evidence="4" id="KW-0326">Glycosidase</keyword>
<dbReference type="Gene3D" id="2.60.120.560">
    <property type="entry name" value="Exo-inulinase, domain 1"/>
    <property type="match status" value="1"/>
</dbReference>
<evidence type="ECO:0000256" key="1">
    <source>
        <dbReference type="ARBA" id="ARBA00009902"/>
    </source>
</evidence>
<dbReference type="EMBL" id="NBYO01000002">
    <property type="protein sequence ID" value="OXT00312.1"/>
    <property type="molecule type" value="Genomic_DNA"/>
</dbReference>
<proteinExistence type="inferred from homology"/>
<keyword evidence="3" id="KW-0378">Hydrolase</keyword>
<keyword evidence="7" id="KW-1185">Reference proteome</keyword>
<evidence type="ECO:0000313" key="7">
    <source>
        <dbReference type="Proteomes" id="UP000215405"/>
    </source>
</evidence>
<dbReference type="SMART" id="SM00640">
    <property type="entry name" value="Glyco_32"/>
    <property type="match status" value="1"/>
</dbReference>